<dbReference type="AlphaFoldDB" id="A0A4C1T0S6"/>
<accession>A0A4C1T0S6</accession>
<keyword evidence="2" id="KW-1185">Reference proteome</keyword>
<gene>
    <name evidence="1" type="ORF">EVAR_77988_1</name>
</gene>
<sequence length="172" mass="19292">MIRKGQRTALSKNFKNAFENATTYSFLNWLPKRRSTLSDEEPKTRVDWRLTTYLLQLIAGHGPPVIYAVRHHGASAVPAARRVLTQSRGPAIKAVRRLRGAHELADRQRIGAHRHPLIFAAQRCHQRVACLLDKGRISNEGSLMEGKGTTRILTLVLQPSCPQPGSTIQKMQ</sequence>
<evidence type="ECO:0000313" key="1">
    <source>
        <dbReference type="EMBL" id="GBP07796.1"/>
    </source>
</evidence>
<protein>
    <submittedName>
        <fullName evidence="1">Uncharacterized protein</fullName>
    </submittedName>
</protein>
<name>A0A4C1T0S6_EUMVA</name>
<evidence type="ECO:0000313" key="2">
    <source>
        <dbReference type="Proteomes" id="UP000299102"/>
    </source>
</evidence>
<comment type="caution">
    <text evidence="1">The sequence shown here is derived from an EMBL/GenBank/DDBJ whole genome shotgun (WGS) entry which is preliminary data.</text>
</comment>
<dbReference type="EMBL" id="BGZK01000028">
    <property type="protein sequence ID" value="GBP07796.1"/>
    <property type="molecule type" value="Genomic_DNA"/>
</dbReference>
<dbReference type="Proteomes" id="UP000299102">
    <property type="component" value="Unassembled WGS sequence"/>
</dbReference>
<proteinExistence type="predicted"/>
<organism evidence="1 2">
    <name type="scientific">Eumeta variegata</name>
    <name type="common">Bagworm moth</name>
    <name type="synonym">Eumeta japonica</name>
    <dbReference type="NCBI Taxonomy" id="151549"/>
    <lineage>
        <taxon>Eukaryota</taxon>
        <taxon>Metazoa</taxon>
        <taxon>Ecdysozoa</taxon>
        <taxon>Arthropoda</taxon>
        <taxon>Hexapoda</taxon>
        <taxon>Insecta</taxon>
        <taxon>Pterygota</taxon>
        <taxon>Neoptera</taxon>
        <taxon>Endopterygota</taxon>
        <taxon>Lepidoptera</taxon>
        <taxon>Glossata</taxon>
        <taxon>Ditrysia</taxon>
        <taxon>Tineoidea</taxon>
        <taxon>Psychidae</taxon>
        <taxon>Oiketicinae</taxon>
        <taxon>Eumeta</taxon>
    </lineage>
</organism>
<reference evidence="1 2" key="1">
    <citation type="journal article" date="2019" name="Commun. Biol.">
        <title>The bagworm genome reveals a unique fibroin gene that provides high tensile strength.</title>
        <authorList>
            <person name="Kono N."/>
            <person name="Nakamura H."/>
            <person name="Ohtoshi R."/>
            <person name="Tomita M."/>
            <person name="Numata K."/>
            <person name="Arakawa K."/>
        </authorList>
    </citation>
    <scope>NUCLEOTIDE SEQUENCE [LARGE SCALE GENOMIC DNA]</scope>
</reference>